<dbReference type="Gene3D" id="1.25.40.10">
    <property type="entry name" value="Tetratricopeptide repeat domain"/>
    <property type="match status" value="1"/>
</dbReference>
<accession>A0A8J3KDC7</accession>
<evidence type="ECO:0000313" key="2">
    <source>
        <dbReference type="EMBL" id="GIG00863.1"/>
    </source>
</evidence>
<sequence>MSEAGRELQRWRKMRRLSLRALADEVKYSYVYLWEIEKGTKPASNAVMKACDRALETGGELARLAEQGGDVKRREFLQTTVAAPLLLPGALSGLNDQLWKVYAAVSDKSAILPLAHAQLTLATDDLMRADLLQLVGEIYFDGNRYADAARCYTEAAVAASGERADYDLWACALTRHAFIGVYERRFADALRLLERAEGVAARGDSQLTTSPWVQVVKAQALAGLGNTSECRRSLDMSRAVDGRTHNGGWLRFDGSRIAEEAGACFIQLGRPAHAEAELEQALTGLPTPSRRRGVVLADLAMVGVMRKDREYALRHAGQALEIARETGSGLLTRKLMNVQAEMLGAW</sequence>
<protein>
    <recommendedName>
        <fullName evidence="1">HTH cro/C1-type domain-containing protein</fullName>
    </recommendedName>
</protein>
<keyword evidence="3" id="KW-1185">Reference proteome</keyword>
<evidence type="ECO:0000259" key="1">
    <source>
        <dbReference type="PROSITE" id="PS50943"/>
    </source>
</evidence>
<organism evidence="2 3">
    <name type="scientific">Catellatospora citrea</name>
    <dbReference type="NCBI Taxonomy" id="53366"/>
    <lineage>
        <taxon>Bacteria</taxon>
        <taxon>Bacillati</taxon>
        <taxon>Actinomycetota</taxon>
        <taxon>Actinomycetes</taxon>
        <taxon>Micromonosporales</taxon>
        <taxon>Micromonosporaceae</taxon>
        <taxon>Catellatospora</taxon>
    </lineage>
</organism>
<dbReference type="Proteomes" id="UP000659904">
    <property type="component" value="Unassembled WGS sequence"/>
</dbReference>
<dbReference type="Pfam" id="PF13560">
    <property type="entry name" value="HTH_31"/>
    <property type="match status" value="1"/>
</dbReference>
<dbReference type="RefSeq" id="WP_147433111.1">
    <property type="nucleotide sequence ID" value="NZ_BONH01000032.1"/>
</dbReference>
<dbReference type="SUPFAM" id="SSF48452">
    <property type="entry name" value="TPR-like"/>
    <property type="match status" value="1"/>
</dbReference>
<comment type="caution">
    <text evidence="2">The sequence shown here is derived from an EMBL/GenBank/DDBJ whole genome shotgun (WGS) entry which is preliminary data.</text>
</comment>
<dbReference type="InterPro" id="IPR001387">
    <property type="entry name" value="Cro/C1-type_HTH"/>
</dbReference>
<name>A0A8J3KDC7_9ACTN</name>
<dbReference type="InterPro" id="IPR010982">
    <property type="entry name" value="Lambda_DNA-bd_dom_sf"/>
</dbReference>
<feature type="domain" description="HTH cro/C1-type" evidence="1">
    <location>
        <begin position="8"/>
        <end position="61"/>
    </location>
</feature>
<dbReference type="EMBL" id="BONH01000032">
    <property type="protein sequence ID" value="GIG00863.1"/>
    <property type="molecule type" value="Genomic_DNA"/>
</dbReference>
<dbReference type="PROSITE" id="PS50943">
    <property type="entry name" value="HTH_CROC1"/>
    <property type="match status" value="1"/>
</dbReference>
<proteinExistence type="predicted"/>
<evidence type="ECO:0000313" key="3">
    <source>
        <dbReference type="Proteomes" id="UP000659904"/>
    </source>
</evidence>
<reference evidence="2 3" key="1">
    <citation type="submission" date="2021-01" db="EMBL/GenBank/DDBJ databases">
        <title>Whole genome shotgun sequence of Catellatospora citrea NBRC 14495.</title>
        <authorList>
            <person name="Komaki H."/>
            <person name="Tamura T."/>
        </authorList>
    </citation>
    <scope>NUCLEOTIDE SEQUENCE [LARGE SCALE GENOMIC DNA]</scope>
    <source>
        <strain evidence="2 3">NBRC 14495</strain>
    </source>
</reference>
<dbReference type="CDD" id="cd00093">
    <property type="entry name" value="HTH_XRE"/>
    <property type="match status" value="1"/>
</dbReference>
<dbReference type="AlphaFoldDB" id="A0A8J3KDC7"/>
<dbReference type="GO" id="GO:0003677">
    <property type="term" value="F:DNA binding"/>
    <property type="evidence" value="ECO:0007669"/>
    <property type="project" value="InterPro"/>
</dbReference>
<dbReference type="SUPFAM" id="SSF47413">
    <property type="entry name" value="lambda repressor-like DNA-binding domains"/>
    <property type="match status" value="1"/>
</dbReference>
<dbReference type="Gene3D" id="1.10.260.40">
    <property type="entry name" value="lambda repressor-like DNA-binding domains"/>
    <property type="match status" value="1"/>
</dbReference>
<dbReference type="InterPro" id="IPR011990">
    <property type="entry name" value="TPR-like_helical_dom_sf"/>
</dbReference>
<gene>
    <name evidence="2" type="ORF">Cci01nite_59560</name>
</gene>